<feature type="chain" id="PRO_5045124749" evidence="7">
    <location>
        <begin position="22"/>
        <end position="473"/>
    </location>
</feature>
<dbReference type="PROSITE" id="PS51257">
    <property type="entry name" value="PROKAR_LIPOPROTEIN"/>
    <property type="match status" value="1"/>
</dbReference>
<organism evidence="10 11">
    <name type="scientific">Butyricimonas hominis</name>
    <dbReference type="NCBI Taxonomy" id="2763032"/>
    <lineage>
        <taxon>Bacteria</taxon>
        <taxon>Pseudomonadati</taxon>
        <taxon>Bacteroidota</taxon>
        <taxon>Bacteroidia</taxon>
        <taxon>Bacteroidales</taxon>
        <taxon>Odoribacteraceae</taxon>
        <taxon>Butyricimonas</taxon>
    </lineage>
</organism>
<evidence type="ECO:0000256" key="2">
    <source>
        <dbReference type="ARBA" id="ARBA00006275"/>
    </source>
</evidence>
<sequence length="473" mass="54311">MMKKLQFMICLLGLLGLGACSDYLEKESSDEVIVKTVSDYSELLLGAGYPSPTKAIYNTLYLLDDDFMLNDNNFNDETDNAGAVGVFPFFTWQPDMWERQEVDKSSYDETYSPTYERIMGVNAVLDGIDEATGDVEERDRVKAEALALRGYYYFMLVNLYGEPYNYNKKALGVPLKLTADMETNGKARSTVEEVYGQIVKDLTESSALFEKYTKRRGSFRINLPTVNILLSRVYLHMELWKEAIAAATKAIEHGNLLTNYVNLPASAICIANYSYSEVEWVYGNGNTPSRLNTVLVSSDLREKFDANPNDTRRLLWFDANWNVTKKRLSYPSGTPRMPTNSIRMSEAYLNRAEALVQDNQIGLAWDDLEHLRENRYRDYDEAEITDAVALLEAIREERRLELCYDEVRWFDLRRYGMPAISHRYKARSSANWQTYVLTEKDPLYTLPIPNEVMDENPGLQQNESAKQPLRQGK</sequence>
<dbReference type="Pfam" id="PF14322">
    <property type="entry name" value="SusD-like_3"/>
    <property type="match status" value="1"/>
</dbReference>
<evidence type="ECO:0000259" key="8">
    <source>
        <dbReference type="Pfam" id="PF07980"/>
    </source>
</evidence>
<accession>A0ABR7D196</accession>
<evidence type="ECO:0000256" key="4">
    <source>
        <dbReference type="ARBA" id="ARBA00023136"/>
    </source>
</evidence>
<evidence type="ECO:0000256" key="1">
    <source>
        <dbReference type="ARBA" id="ARBA00004442"/>
    </source>
</evidence>
<evidence type="ECO:0000259" key="9">
    <source>
        <dbReference type="Pfam" id="PF14322"/>
    </source>
</evidence>
<comment type="similarity">
    <text evidence="2">Belongs to the SusD family.</text>
</comment>
<dbReference type="InterPro" id="IPR012944">
    <property type="entry name" value="SusD_RagB_dom"/>
</dbReference>
<reference evidence="10 11" key="1">
    <citation type="submission" date="2020-08" db="EMBL/GenBank/DDBJ databases">
        <title>Genome public.</title>
        <authorList>
            <person name="Liu C."/>
            <person name="Sun Q."/>
        </authorList>
    </citation>
    <scope>NUCLEOTIDE SEQUENCE [LARGE SCALE GENOMIC DNA]</scope>
    <source>
        <strain evidence="10 11">NSJ-56</strain>
    </source>
</reference>
<comment type="subcellular location">
    <subcellularLocation>
        <location evidence="1">Cell outer membrane</location>
    </subcellularLocation>
</comment>
<evidence type="ECO:0000313" key="10">
    <source>
        <dbReference type="EMBL" id="MBC5621295.1"/>
    </source>
</evidence>
<evidence type="ECO:0000256" key="5">
    <source>
        <dbReference type="ARBA" id="ARBA00023237"/>
    </source>
</evidence>
<comment type="caution">
    <text evidence="10">The sequence shown here is derived from an EMBL/GenBank/DDBJ whole genome shotgun (WGS) entry which is preliminary data.</text>
</comment>
<evidence type="ECO:0000256" key="7">
    <source>
        <dbReference type="SAM" id="SignalP"/>
    </source>
</evidence>
<gene>
    <name evidence="10" type="ORF">H8S64_09310</name>
</gene>
<feature type="domain" description="SusD-like N-terminal" evidence="9">
    <location>
        <begin position="75"/>
        <end position="235"/>
    </location>
</feature>
<dbReference type="Proteomes" id="UP000646484">
    <property type="component" value="Unassembled WGS sequence"/>
</dbReference>
<dbReference type="CDD" id="cd08977">
    <property type="entry name" value="SusD"/>
    <property type="match status" value="1"/>
</dbReference>
<feature type="domain" description="RagB/SusD" evidence="8">
    <location>
        <begin position="332"/>
        <end position="463"/>
    </location>
</feature>
<dbReference type="InterPro" id="IPR033985">
    <property type="entry name" value="SusD-like_N"/>
</dbReference>
<dbReference type="Gene3D" id="1.25.40.390">
    <property type="match status" value="1"/>
</dbReference>
<dbReference type="SUPFAM" id="SSF48452">
    <property type="entry name" value="TPR-like"/>
    <property type="match status" value="1"/>
</dbReference>
<protein>
    <submittedName>
        <fullName evidence="10">RagB/SusD family nutrient uptake outer membrane protein</fullName>
    </submittedName>
</protein>
<keyword evidence="4" id="KW-0472">Membrane</keyword>
<evidence type="ECO:0000256" key="3">
    <source>
        <dbReference type="ARBA" id="ARBA00022729"/>
    </source>
</evidence>
<dbReference type="EMBL" id="JACOOH010000004">
    <property type="protein sequence ID" value="MBC5621295.1"/>
    <property type="molecule type" value="Genomic_DNA"/>
</dbReference>
<keyword evidence="3 7" id="KW-0732">Signal</keyword>
<keyword evidence="11" id="KW-1185">Reference proteome</keyword>
<feature type="signal peptide" evidence="7">
    <location>
        <begin position="1"/>
        <end position="21"/>
    </location>
</feature>
<name>A0ABR7D196_9BACT</name>
<dbReference type="RefSeq" id="WP_186975860.1">
    <property type="nucleotide sequence ID" value="NZ_JACOOH010000004.1"/>
</dbReference>
<proteinExistence type="inferred from homology"/>
<dbReference type="InterPro" id="IPR011990">
    <property type="entry name" value="TPR-like_helical_dom_sf"/>
</dbReference>
<feature type="region of interest" description="Disordered" evidence="6">
    <location>
        <begin position="448"/>
        <end position="473"/>
    </location>
</feature>
<keyword evidence="5" id="KW-0998">Cell outer membrane</keyword>
<evidence type="ECO:0000313" key="11">
    <source>
        <dbReference type="Proteomes" id="UP000646484"/>
    </source>
</evidence>
<evidence type="ECO:0000256" key="6">
    <source>
        <dbReference type="SAM" id="MobiDB-lite"/>
    </source>
</evidence>
<dbReference type="Pfam" id="PF07980">
    <property type="entry name" value="SusD_RagB"/>
    <property type="match status" value="1"/>
</dbReference>